<protein>
    <submittedName>
        <fullName evidence="2">Uncharacterized protein</fullName>
    </submittedName>
</protein>
<keyword evidence="3" id="KW-1185">Reference proteome</keyword>
<dbReference type="Proteomes" id="UP000438448">
    <property type="component" value="Unassembled WGS sequence"/>
</dbReference>
<feature type="region of interest" description="Disordered" evidence="1">
    <location>
        <begin position="151"/>
        <end position="170"/>
    </location>
</feature>
<gene>
    <name evidence="2" type="ORF">NRB20_35470</name>
</gene>
<proteinExistence type="predicted"/>
<dbReference type="OrthoDB" id="4549006at2"/>
<accession>A0A7K0D547</accession>
<organism evidence="2 3">
    <name type="scientific">Nocardia macrotermitis</name>
    <dbReference type="NCBI Taxonomy" id="2585198"/>
    <lineage>
        <taxon>Bacteria</taxon>
        <taxon>Bacillati</taxon>
        <taxon>Actinomycetota</taxon>
        <taxon>Actinomycetes</taxon>
        <taxon>Mycobacteriales</taxon>
        <taxon>Nocardiaceae</taxon>
        <taxon>Nocardia</taxon>
    </lineage>
</organism>
<dbReference type="EMBL" id="WEGK01000007">
    <property type="protein sequence ID" value="MQY20442.1"/>
    <property type="molecule type" value="Genomic_DNA"/>
</dbReference>
<sequence>MAYDSKPVATNGPLGSLITAAQNGQLSVSYSTDVTVNADEFALIERDCVAMKAELRKLQVQAQSISDQSNWGLGENEDRLISAKTLVPRLRSKAAKVNSSDSDNNLFDIFQKHYRIVDDYQNLHKEIAQQYCAQDEQFAAEYRKLLANAPASPIGKTTTQPGVTPGIGLS</sequence>
<dbReference type="AlphaFoldDB" id="A0A7K0D547"/>
<evidence type="ECO:0000256" key="1">
    <source>
        <dbReference type="SAM" id="MobiDB-lite"/>
    </source>
</evidence>
<evidence type="ECO:0000313" key="3">
    <source>
        <dbReference type="Proteomes" id="UP000438448"/>
    </source>
</evidence>
<name>A0A7K0D547_9NOCA</name>
<evidence type="ECO:0000313" key="2">
    <source>
        <dbReference type="EMBL" id="MQY20442.1"/>
    </source>
</evidence>
<dbReference type="RefSeq" id="WP_153411222.1">
    <property type="nucleotide sequence ID" value="NZ_WEGK01000007.1"/>
</dbReference>
<comment type="caution">
    <text evidence="2">The sequence shown here is derived from an EMBL/GenBank/DDBJ whole genome shotgun (WGS) entry which is preliminary data.</text>
</comment>
<reference evidence="2 3" key="1">
    <citation type="submission" date="2019-10" db="EMBL/GenBank/DDBJ databases">
        <title>Nocardia macrotermitis sp. nov. and Nocardia aurantia sp. nov., isolated from the gut of fungus growing-termite Macrotermes natalensis.</title>
        <authorList>
            <person name="Benndorf R."/>
            <person name="Schwitalla J."/>
            <person name="Martin K."/>
            <person name="De Beer W."/>
            <person name="Kaster A.-K."/>
            <person name="Vollmers J."/>
            <person name="Poulsen M."/>
            <person name="Beemelmanns C."/>
        </authorList>
    </citation>
    <scope>NUCLEOTIDE SEQUENCE [LARGE SCALE GENOMIC DNA]</scope>
    <source>
        <strain evidence="2 3">RB20</strain>
    </source>
</reference>